<dbReference type="EMBL" id="CAJNBJ010000017">
    <property type="protein sequence ID" value="CAE6775184.1"/>
    <property type="molecule type" value="Genomic_DNA"/>
</dbReference>
<organism evidence="1 2">
    <name type="scientific">Nitrospira defluvii</name>
    <dbReference type="NCBI Taxonomy" id="330214"/>
    <lineage>
        <taxon>Bacteria</taxon>
        <taxon>Pseudomonadati</taxon>
        <taxon>Nitrospirota</taxon>
        <taxon>Nitrospiria</taxon>
        <taxon>Nitrospirales</taxon>
        <taxon>Nitrospiraceae</taxon>
        <taxon>Nitrospira</taxon>
    </lineage>
</organism>
<accession>A0ABM8RW30</accession>
<evidence type="ECO:0000313" key="1">
    <source>
        <dbReference type="EMBL" id="CAE6775184.1"/>
    </source>
</evidence>
<evidence type="ECO:0008006" key="3">
    <source>
        <dbReference type="Google" id="ProtNLM"/>
    </source>
</evidence>
<reference evidence="1 2" key="1">
    <citation type="submission" date="2021-02" db="EMBL/GenBank/DDBJ databases">
        <authorList>
            <person name="Han P."/>
        </authorList>
    </citation>
    <scope>NUCLEOTIDE SEQUENCE [LARGE SCALE GENOMIC DNA]</scope>
    <source>
        <strain evidence="1">Candidatus Nitrospira sp. ZN2</strain>
    </source>
</reference>
<dbReference type="Proteomes" id="UP000675880">
    <property type="component" value="Unassembled WGS sequence"/>
</dbReference>
<protein>
    <recommendedName>
        <fullName evidence="3">Secreted protein</fullName>
    </recommendedName>
</protein>
<proteinExistence type="predicted"/>
<sequence>MVFAGAPALAQPGVVGHCVGLGWASQKTRGVSLGSGLSDCHDRDEAPGYVHCDTDFEAMKAIFRLQTLDWTQYLHAS</sequence>
<keyword evidence="2" id="KW-1185">Reference proteome</keyword>
<name>A0ABM8RW30_9BACT</name>
<evidence type="ECO:0000313" key="2">
    <source>
        <dbReference type="Proteomes" id="UP000675880"/>
    </source>
</evidence>
<comment type="caution">
    <text evidence="1">The sequence shown here is derived from an EMBL/GenBank/DDBJ whole genome shotgun (WGS) entry which is preliminary data.</text>
</comment>
<gene>
    <name evidence="1" type="ORF">NSPZN2_40483</name>
</gene>